<gene>
    <name evidence="2" type="ORF">TRITD_3Av1G002480</name>
</gene>
<organism evidence="2 3">
    <name type="scientific">Triticum turgidum subsp. durum</name>
    <name type="common">Durum wheat</name>
    <name type="synonym">Triticum durum</name>
    <dbReference type="NCBI Taxonomy" id="4567"/>
    <lineage>
        <taxon>Eukaryota</taxon>
        <taxon>Viridiplantae</taxon>
        <taxon>Streptophyta</taxon>
        <taxon>Embryophyta</taxon>
        <taxon>Tracheophyta</taxon>
        <taxon>Spermatophyta</taxon>
        <taxon>Magnoliopsida</taxon>
        <taxon>Liliopsida</taxon>
        <taxon>Poales</taxon>
        <taxon>Poaceae</taxon>
        <taxon>BOP clade</taxon>
        <taxon>Pooideae</taxon>
        <taxon>Triticodae</taxon>
        <taxon>Triticeae</taxon>
        <taxon>Triticinae</taxon>
        <taxon>Triticum</taxon>
    </lineage>
</organism>
<reference evidence="2 3" key="1">
    <citation type="submission" date="2017-09" db="EMBL/GenBank/DDBJ databases">
        <authorList>
            <consortium name="International Durum Wheat Genome Sequencing Consortium (IDWGSC)"/>
            <person name="Milanesi L."/>
        </authorList>
    </citation>
    <scope>NUCLEOTIDE SEQUENCE [LARGE SCALE GENOMIC DNA]</scope>
    <source>
        <strain evidence="3">cv. Svevo</strain>
    </source>
</reference>
<name>A0A9R0R9Q5_TRITD</name>
<keyword evidence="3" id="KW-1185">Reference proteome</keyword>
<feature type="compositionally biased region" description="Gly residues" evidence="1">
    <location>
        <begin position="141"/>
        <end position="150"/>
    </location>
</feature>
<dbReference type="EMBL" id="LT934115">
    <property type="protein sequence ID" value="VAH55621.1"/>
    <property type="molecule type" value="Genomic_DNA"/>
</dbReference>
<evidence type="ECO:0000256" key="1">
    <source>
        <dbReference type="SAM" id="MobiDB-lite"/>
    </source>
</evidence>
<dbReference type="Gramene" id="TRITD3Av1G002480.1">
    <property type="protein sequence ID" value="TRITD3Av1G002480.1"/>
    <property type="gene ID" value="TRITD3Av1G002480"/>
</dbReference>
<accession>A0A9R0R9Q5</accession>
<proteinExistence type="predicted"/>
<sequence length="167" mass="17442">MAALKVVITLITLIKMFRESVDLTPLSLLSEYLTRRSNAATTTKRDRIISSEVKLGEQVQDRVVGSTMKRSSSSPSSLARAMAILLVIVCCCSLLPFPCSAVCKGRAFGDFGQSAGAGTKGGDQGGGVPTPRGGEDQFDHGGTGLGGGNQVGRAPPAPRGKTPRNHR</sequence>
<feature type="compositionally biased region" description="Gly residues" evidence="1">
    <location>
        <begin position="118"/>
        <end position="128"/>
    </location>
</feature>
<dbReference type="AlphaFoldDB" id="A0A9R0R9Q5"/>
<protein>
    <submittedName>
        <fullName evidence="2">Uncharacterized protein</fullName>
    </submittedName>
</protein>
<evidence type="ECO:0000313" key="3">
    <source>
        <dbReference type="Proteomes" id="UP000324705"/>
    </source>
</evidence>
<feature type="region of interest" description="Disordered" evidence="1">
    <location>
        <begin position="118"/>
        <end position="167"/>
    </location>
</feature>
<evidence type="ECO:0000313" key="2">
    <source>
        <dbReference type="EMBL" id="VAH55621.1"/>
    </source>
</evidence>
<dbReference type="Proteomes" id="UP000324705">
    <property type="component" value="Chromosome 3A"/>
</dbReference>